<dbReference type="Proteomes" id="UP001365542">
    <property type="component" value="Unassembled WGS sequence"/>
</dbReference>
<dbReference type="Gene3D" id="1.20.1420.30">
    <property type="entry name" value="NCX, central ion-binding region"/>
    <property type="match status" value="2"/>
</dbReference>
<dbReference type="InterPro" id="IPR044880">
    <property type="entry name" value="NCX_ion-bd_dom_sf"/>
</dbReference>
<evidence type="ECO:0000256" key="1">
    <source>
        <dbReference type="ARBA" id="ARBA00004141"/>
    </source>
</evidence>
<evidence type="ECO:0000256" key="7">
    <source>
        <dbReference type="SAM" id="MobiDB-lite"/>
    </source>
</evidence>
<dbReference type="AlphaFoldDB" id="A0AAV9X6M8"/>
<dbReference type="GO" id="GO:0006874">
    <property type="term" value="P:intracellular calcium ion homeostasis"/>
    <property type="evidence" value="ECO:0007669"/>
    <property type="project" value="TreeGrafter"/>
</dbReference>
<evidence type="ECO:0000256" key="6">
    <source>
        <dbReference type="ARBA" id="ARBA00023136"/>
    </source>
</evidence>
<dbReference type="EMBL" id="JAVHJO010000009">
    <property type="protein sequence ID" value="KAK6537631.1"/>
    <property type="molecule type" value="Genomic_DNA"/>
</dbReference>
<keyword evidence="3" id="KW-0050">Antiport</keyword>
<feature type="domain" description="Sodium/calcium exchanger membrane region" evidence="9">
    <location>
        <begin position="261"/>
        <end position="399"/>
    </location>
</feature>
<feature type="transmembrane region" description="Helical" evidence="8">
    <location>
        <begin position="6"/>
        <end position="26"/>
    </location>
</feature>
<protein>
    <recommendedName>
        <fullName evidence="9">Sodium/calcium exchanger membrane region domain-containing protein</fullName>
    </recommendedName>
</protein>
<dbReference type="FunFam" id="1.20.1420.30:FF:000039">
    <property type="entry name" value="WGS project CABT00000000 data, contig 2.3"/>
    <property type="match status" value="1"/>
</dbReference>
<dbReference type="GO" id="GO:0005262">
    <property type="term" value="F:calcium channel activity"/>
    <property type="evidence" value="ECO:0007669"/>
    <property type="project" value="TreeGrafter"/>
</dbReference>
<dbReference type="GO" id="GO:0005886">
    <property type="term" value="C:plasma membrane"/>
    <property type="evidence" value="ECO:0007669"/>
    <property type="project" value="TreeGrafter"/>
</dbReference>
<feature type="compositionally biased region" description="Low complexity" evidence="7">
    <location>
        <begin position="204"/>
        <end position="214"/>
    </location>
</feature>
<name>A0AAV9X6M8_9PEZI</name>
<feature type="transmembrane region" description="Helical" evidence="8">
    <location>
        <begin position="110"/>
        <end position="131"/>
    </location>
</feature>
<comment type="subcellular location">
    <subcellularLocation>
        <location evidence="1">Membrane</location>
        <topology evidence="1">Multi-pass membrane protein</topology>
    </subcellularLocation>
</comment>
<evidence type="ECO:0000256" key="4">
    <source>
        <dbReference type="ARBA" id="ARBA00022692"/>
    </source>
</evidence>
<feature type="transmembrane region" description="Helical" evidence="8">
    <location>
        <begin position="137"/>
        <end position="159"/>
    </location>
</feature>
<evidence type="ECO:0000256" key="2">
    <source>
        <dbReference type="ARBA" id="ARBA00005364"/>
    </source>
</evidence>
<proteinExistence type="inferred from homology"/>
<evidence type="ECO:0000256" key="5">
    <source>
        <dbReference type="ARBA" id="ARBA00022989"/>
    </source>
</evidence>
<evidence type="ECO:0000256" key="8">
    <source>
        <dbReference type="SAM" id="Phobius"/>
    </source>
</evidence>
<feature type="compositionally biased region" description="Acidic residues" evidence="7">
    <location>
        <begin position="166"/>
        <end position="190"/>
    </location>
</feature>
<feature type="transmembrane region" description="Helical" evidence="8">
    <location>
        <begin position="385"/>
        <end position="403"/>
    </location>
</feature>
<keyword evidence="11" id="KW-1185">Reference proteome</keyword>
<dbReference type="Pfam" id="PF01699">
    <property type="entry name" value="Na_Ca_ex"/>
    <property type="match status" value="2"/>
</dbReference>
<dbReference type="GO" id="GO:0008273">
    <property type="term" value="F:calcium, potassium:sodium antiporter activity"/>
    <property type="evidence" value="ECO:0007669"/>
    <property type="project" value="TreeGrafter"/>
</dbReference>
<reference evidence="10 11" key="1">
    <citation type="submission" date="2019-10" db="EMBL/GenBank/DDBJ databases">
        <authorList>
            <person name="Palmer J.M."/>
        </authorList>
    </citation>
    <scope>NUCLEOTIDE SEQUENCE [LARGE SCALE GENOMIC DNA]</scope>
    <source>
        <strain evidence="10 11">TWF694</strain>
    </source>
</reference>
<evidence type="ECO:0000313" key="11">
    <source>
        <dbReference type="Proteomes" id="UP001365542"/>
    </source>
</evidence>
<feature type="transmembrane region" description="Helical" evidence="8">
    <location>
        <begin position="76"/>
        <end position="98"/>
    </location>
</feature>
<gene>
    <name evidence="10" type="ORF">TWF694_011805</name>
</gene>
<keyword evidence="4 8" id="KW-0812">Transmembrane</keyword>
<comment type="caution">
    <text evidence="10">The sequence shown here is derived from an EMBL/GenBank/DDBJ whole genome shotgun (WGS) entry which is preliminary data.</text>
</comment>
<feature type="domain" description="Sodium/calcium exchanger membrane region" evidence="9">
    <location>
        <begin position="14"/>
        <end position="152"/>
    </location>
</feature>
<feature type="transmembrane region" description="Helical" evidence="8">
    <location>
        <begin position="359"/>
        <end position="378"/>
    </location>
</feature>
<dbReference type="PANTHER" id="PTHR10846">
    <property type="entry name" value="SODIUM/POTASSIUM/CALCIUM EXCHANGER"/>
    <property type="match status" value="1"/>
</dbReference>
<dbReference type="PANTHER" id="PTHR10846:SF8">
    <property type="entry name" value="INNER MEMBRANE PROTEIN YRBG"/>
    <property type="match status" value="1"/>
</dbReference>
<sequence>MATTINYDNLIFNVCAFITGLFLLDYGADKFVDHTAVIARRLGISATLIGLLTAGAEWEELVVVVASIAQNNSALALGNILGSSISNILGAFSLGLLFSKDETIYFDRSSKIYVGLLSIITTVFCFFLAVYRVQFGRVGGTIFCFAFFIYIASIGWGIYRGVVDPPEDSDSDSDSDSSSDSDSDDDDDEEAARHIQKSMEGYRSSSSSDDGGSSVEAIPLQAHRKSSSISHRIPGMVGHKRNVSVAHVQPRKPSRGVFYHVCQLLVGFVTVSISGYVLSHSVGTVGDAFNLSDTLLGVTLLSFATTLPEKFVAVVGGRKGQGGIVVANTAGSNIFLLTLCAGVLFLAGDLNQLVNSVTSFEIIMTWVSSAIFTVIVFYGGKRWMGTGLLVLYVVFILLEFVLGRGESGH</sequence>
<accession>A0AAV9X6M8</accession>
<organism evidence="10 11">
    <name type="scientific">Orbilia ellipsospora</name>
    <dbReference type="NCBI Taxonomy" id="2528407"/>
    <lineage>
        <taxon>Eukaryota</taxon>
        <taxon>Fungi</taxon>
        <taxon>Dikarya</taxon>
        <taxon>Ascomycota</taxon>
        <taxon>Pezizomycotina</taxon>
        <taxon>Orbiliomycetes</taxon>
        <taxon>Orbiliales</taxon>
        <taxon>Orbiliaceae</taxon>
        <taxon>Orbilia</taxon>
    </lineage>
</organism>
<feature type="region of interest" description="Disordered" evidence="7">
    <location>
        <begin position="166"/>
        <end position="215"/>
    </location>
</feature>
<feature type="transmembrane region" description="Helical" evidence="8">
    <location>
        <begin position="257"/>
        <end position="278"/>
    </location>
</feature>
<evidence type="ECO:0000259" key="9">
    <source>
        <dbReference type="Pfam" id="PF01699"/>
    </source>
</evidence>
<dbReference type="InterPro" id="IPR004481">
    <property type="entry name" value="K/Na/Ca-exchanger"/>
</dbReference>
<dbReference type="InterPro" id="IPR004837">
    <property type="entry name" value="NaCa_Exmemb"/>
</dbReference>
<feature type="transmembrane region" description="Helical" evidence="8">
    <location>
        <begin position="324"/>
        <end position="347"/>
    </location>
</feature>
<evidence type="ECO:0000313" key="10">
    <source>
        <dbReference type="EMBL" id="KAK6537631.1"/>
    </source>
</evidence>
<keyword evidence="6 8" id="KW-0472">Membrane</keyword>
<keyword evidence="3" id="KW-0813">Transport</keyword>
<comment type="similarity">
    <text evidence="2">Belongs to the Ca(2+):cation antiporter (CaCA) (TC 2.A.19) family. SLC24A subfamily.</text>
</comment>
<keyword evidence="5 8" id="KW-1133">Transmembrane helix</keyword>
<evidence type="ECO:0000256" key="3">
    <source>
        <dbReference type="ARBA" id="ARBA00022449"/>
    </source>
</evidence>